<sequence>MKFTIAFMTVCLFFVSLLGVFAQLASARPVQKKRDVYSPRVLYPHNGTVWSKGQRHNVTWDTSNRPAEITNPIGEIHLAQAQGDIIYPLILASNFSVLDGRVEVEVPWVATSSDYTVVLFGDSGNASPAFTIQGPSIFGDEWP</sequence>
<feature type="signal peptide" evidence="1">
    <location>
        <begin position="1"/>
        <end position="27"/>
    </location>
</feature>
<feature type="chain" id="PRO_5034213073" evidence="1">
    <location>
        <begin position="28"/>
        <end position="143"/>
    </location>
</feature>
<keyword evidence="3" id="KW-1185">Reference proteome</keyword>
<keyword evidence="1" id="KW-0732">Signal</keyword>
<proteinExistence type="predicted"/>
<gene>
    <name evidence="2" type="ORF">OBBRIDRAFT_832690</name>
</gene>
<dbReference type="Proteomes" id="UP000250043">
    <property type="component" value="Unassembled WGS sequence"/>
</dbReference>
<reference evidence="2 3" key="1">
    <citation type="submission" date="2016-07" db="EMBL/GenBank/DDBJ databases">
        <title>Draft genome of the white-rot fungus Obba rivulosa 3A-2.</title>
        <authorList>
            <consortium name="DOE Joint Genome Institute"/>
            <person name="Miettinen O."/>
            <person name="Riley R."/>
            <person name="Acob R."/>
            <person name="Barry K."/>
            <person name="Cullen D."/>
            <person name="De Vries R."/>
            <person name="Hainaut M."/>
            <person name="Hatakka A."/>
            <person name="Henrissat B."/>
            <person name="Hilden K."/>
            <person name="Kuo R."/>
            <person name="Labutti K."/>
            <person name="Lipzen A."/>
            <person name="Makela M.R."/>
            <person name="Sandor L."/>
            <person name="Spatafora J.W."/>
            <person name="Grigoriev I.V."/>
            <person name="Hibbett D.S."/>
        </authorList>
    </citation>
    <scope>NUCLEOTIDE SEQUENCE [LARGE SCALE GENOMIC DNA]</scope>
    <source>
        <strain evidence="2 3">3A-2</strain>
    </source>
</reference>
<evidence type="ECO:0000313" key="2">
    <source>
        <dbReference type="EMBL" id="OCH93446.1"/>
    </source>
</evidence>
<dbReference type="EMBL" id="KV722355">
    <property type="protein sequence ID" value="OCH93446.1"/>
    <property type="molecule type" value="Genomic_DNA"/>
</dbReference>
<name>A0A8E2DPP6_9APHY</name>
<dbReference type="AlphaFoldDB" id="A0A8E2DPP6"/>
<organism evidence="2 3">
    <name type="scientific">Obba rivulosa</name>
    <dbReference type="NCBI Taxonomy" id="1052685"/>
    <lineage>
        <taxon>Eukaryota</taxon>
        <taxon>Fungi</taxon>
        <taxon>Dikarya</taxon>
        <taxon>Basidiomycota</taxon>
        <taxon>Agaricomycotina</taxon>
        <taxon>Agaricomycetes</taxon>
        <taxon>Polyporales</taxon>
        <taxon>Gelatoporiaceae</taxon>
        <taxon>Obba</taxon>
    </lineage>
</organism>
<dbReference type="OrthoDB" id="2317741at2759"/>
<accession>A0A8E2DPP6</accession>
<evidence type="ECO:0000256" key="1">
    <source>
        <dbReference type="SAM" id="SignalP"/>
    </source>
</evidence>
<protein>
    <submittedName>
        <fullName evidence="2">Uncharacterized protein</fullName>
    </submittedName>
</protein>
<evidence type="ECO:0000313" key="3">
    <source>
        <dbReference type="Proteomes" id="UP000250043"/>
    </source>
</evidence>